<gene>
    <name evidence="11" type="ORF">ENR15_18605</name>
</gene>
<dbReference type="SMART" id="SM00633">
    <property type="entry name" value="Glyco_10"/>
    <property type="match status" value="1"/>
</dbReference>
<keyword evidence="6 9" id="KW-0119">Carbohydrate metabolism</keyword>
<dbReference type="EC" id="3.2.1.8" evidence="9"/>
<comment type="catalytic activity">
    <reaction evidence="1 9">
        <text>Endohydrolysis of (1-&gt;4)-beta-D-xylosidic linkages in xylans.</text>
        <dbReference type="EC" id="3.2.1.8"/>
    </reaction>
</comment>
<reference evidence="11" key="1">
    <citation type="journal article" date="2020" name="mSystems">
        <title>Genome- and Community-Level Interaction Insights into Carbon Utilization and Element Cycling Functions of Hydrothermarchaeota in Hydrothermal Sediment.</title>
        <authorList>
            <person name="Zhou Z."/>
            <person name="Liu Y."/>
            <person name="Xu W."/>
            <person name="Pan J."/>
            <person name="Luo Z.H."/>
            <person name="Li M."/>
        </authorList>
    </citation>
    <scope>NUCLEOTIDE SEQUENCE [LARGE SCALE GENOMIC DNA]</scope>
    <source>
        <strain evidence="11">SpSt-374</strain>
    </source>
</reference>
<evidence type="ECO:0000256" key="3">
    <source>
        <dbReference type="ARBA" id="ARBA00022651"/>
    </source>
</evidence>
<evidence type="ECO:0000259" key="10">
    <source>
        <dbReference type="PROSITE" id="PS51760"/>
    </source>
</evidence>
<evidence type="ECO:0000256" key="1">
    <source>
        <dbReference type="ARBA" id="ARBA00000681"/>
    </source>
</evidence>
<dbReference type="GO" id="GO:0031176">
    <property type="term" value="F:endo-1,4-beta-xylanase activity"/>
    <property type="evidence" value="ECO:0007669"/>
    <property type="project" value="UniProtKB-EC"/>
</dbReference>
<evidence type="ECO:0000256" key="6">
    <source>
        <dbReference type="ARBA" id="ARBA00023277"/>
    </source>
</evidence>
<keyword evidence="8 9" id="KW-0624">Polysaccharide degradation</keyword>
<dbReference type="EMBL" id="DSPX01000193">
    <property type="protein sequence ID" value="HGG02590.1"/>
    <property type="molecule type" value="Genomic_DNA"/>
</dbReference>
<proteinExistence type="inferred from homology"/>
<evidence type="ECO:0000313" key="11">
    <source>
        <dbReference type="EMBL" id="HGG02590.1"/>
    </source>
</evidence>
<accession>A0A7C3VR78</accession>
<dbReference type="GO" id="GO:0045493">
    <property type="term" value="P:xylan catabolic process"/>
    <property type="evidence" value="ECO:0007669"/>
    <property type="project" value="UniProtKB-KW"/>
</dbReference>
<evidence type="ECO:0000256" key="8">
    <source>
        <dbReference type="ARBA" id="ARBA00023326"/>
    </source>
</evidence>
<dbReference type="InterPro" id="IPR001000">
    <property type="entry name" value="GH10_dom"/>
</dbReference>
<dbReference type="PRINTS" id="PR00134">
    <property type="entry name" value="GLHYDRLASE10"/>
</dbReference>
<dbReference type="InterPro" id="IPR044846">
    <property type="entry name" value="GH10"/>
</dbReference>
<keyword evidence="7 9" id="KW-0326">Glycosidase</keyword>
<feature type="domain" description="GH10" evidence="10">
    <location>
        <begin position="1"/>
        <end position="320"/>
    </location>
</feature>
<evidence type="ECO:0000256" key="5">
    <source>
        <dbReference type="ARBA" id="ARBA00022801"/>
    </source>
</evidence>
<dbReference type="Pfam" id="PF00331">
    <property type="entry name" value="Glyco_hydro_10"/>
    <property type="match status" value="1"/>
</dbReference>
<dbReference type="InterPro" id="IPR017853">
    <property type="entry name" value="GH"/>
</dbReference>
<evidence type="ECO:0000256" key="7">
    <source>
        <dbReference type="ARBA" id="ARBA00023295"/>
    </source>
</evidence>
<evidence type="ECO:0000256" key="4">
    <source>
        <dbReference type="ARBA" id="ARBA00022729"/>
    </source>
</evidence>
<dbReference type="AlphaFoldDB" id="A0A7C3VR78"/>
<keyword evidence="4" id="KW-0732">Signal</keyword>
<keyword evidence="5 9" id="KW-0378">Hydrolase</keyword>
<evidence type="ECO:0000256" key="2">
    <source>
        <dbReference type="ARBA" id="ARBA00007495"/>
    </source>
</evidence>
<dbReference type="PANTHER" id="PTHR31490">
    <property type="entry name" value="GLYCOSYL HYDROLASE"/>
    <property type="match status" value="1"/>
</dbReference>
<dbReference type="Gene3D" id="3.20.20.80">
    <property type="entry name" value="Glycosidases"/>
    <property type="match status" value="1"/>
</dbReference>
<organism evidence="11">
    <name type="scientific">Planktothricoides sp. SpSt-374</name>
    <dbReference type="NCBI Taxonomy" id="2282167"/>
    <lineage>
        <taxon>Bacteria</taxon>
        <taxon>Bacillati</taxon>
        <taxon>Cyanobacteriota</taxon>
        <taxon>Cyanophyceae</taxon>
        <taxon>Oscillatoriophycideae</taxon>
        <taxon>Oscillatoriales</taxon>
        <taxon>Oscillatoriaceae</taxon>
        <taxon>Planktothricoides</taxon>
    </lineage>
</organism>
<comment type="caution">
    <text evidence="11">The sequence shown here is derived from an EMBL/GenBank/DDBJ whole genome shotgun (WGS) entry which is preliminary data.</text>
</comment>
<comment type="similarity">
    <text evidence="2 9">Belongs to the glycosyl hydrolase 10 (cellulase F) family.</text>
</comment>
<name>A0A7C3VR78_9CYAN</name>
<keyword evidence="3" id="KW-0858">Xylan degradation</keyword>
<protein>
    <recommendedName>
        <fullName evidence="9">Beta-xylanase</fullName>
        <ecNumber evidence="9">3.2.1.8</ecNumber>
    </recommendedName>
</protein>
<dbReference type="PANTHER" id="PTHR31490:SF88">
    <property type="entry name" value="BETA-XYLANASE"/>
    <property type="match status" value="1"/>
</dbReference>
<dbReference type="PROSITE" id="PS51760">
    <property type="entry name" value="GH10_2"/>
    <property type="match status" value="1"/>
</dbReference>
<evidence type="ECO:0000256" key="9">
    <source>
        <dbReference type="RuleBase" id="RU361174"/>
    </source>
</evidence>
<sequence>MPSLKEIAATKGLLFGTAVNSGHVAKNSKLAETIRRECSCITAESDMKWTAIRPEAAKFEFTRGDKLAQFASDNGLLLRGHALVWHDLPAWAEAISAEDAETILVEHMKAVASRYEGKVGHWDVINEVASPNGLRDTIWLRHLGEKYIDLAFQVAKESCTATRFYNENRMEYDTWEMENKRKSVLKLLERLVSSGVPIEGLGIQAHLFPELAFSESKYSAFLKDVGALGLKILITECDVTDKELPADVAERDQKIADTFKQYLDVALAEPAVIGVLTWGLTDAYTWIKSVRPRTDGLPVRPLPFDDQINPKPAYQAIYDAIANAPAR</sequence>
<dbReference type="SUPFAM" id="SSF51445">
    <property type="entry name" value="(Trans)glycosidases"/>
    <property type="match status" value="1"/>
</dbReference>